<dbReference type="Proteomes" id="UP000237839">
    <property type="component" value="Unassembled WGS sequence"/>
</dbReference>
<gene>
    <name evidence="1" type="ORF">S2091_1037</name>
</gene>
<accession>A0A2S9H3H6</accession>
<dbReference type="EMBL" id="PUGF01000003">
    <property type="protein sequence ID" value="PRC94416.1"/>
    <property type="molecule type" value="Genomic_DNA"/>
</dbReference>
<proteinExistence type="predicted"/>
<organism evidence="1 2">
    <name type="scientific">Solimicrobium silvestre</name>
    <dbReference type="NCBI Taxonomy" id="2099400"/>
    <lineage>
        <taxon>Bacteria</taxon>
        <taxon>Pseudomonadati</taxon>
        <taxon>Pseudomonadota</taxon>
        <taxon>Betaproteobacteria</taxon>
        <taxon>Burkholderiales</taxon>
        <taxon>Oxalobacteraceae</taxon>
        <taxon>Solimicrobium</taxon>
    </lineage>
</organism>
<dbReference type="RefSeq" id="WP_105530726.1">
    <property type="nucleotide sequence ID" value="NZ_PUGF01000003.1"/>
</dbReference>
<evidence type="ECO:0000313" key="2">
    <source>
        <dbReference type="Proteomes" id="UP000237839"/>
    </source>
</evidence>
<name>A0A2S9H3H6_9BURK</name>
<evidence type="ECO:0000313" key="1">
    <source>
        <dbReference type="EMBL" id="PRC94416.1"/>
    </source>
</evidence>
<comment type="caution">
    <text evidence="1">The sequence shown here is derived from an EMBL/GenBank/DDBJ whole genome shotgun (WGS) entry which is preliminary data.</text>
</comment>
<keyword evidence="2" id="KW-1185">Reference proteome</keyword>
<reference evidence="1 2" key="1">
    <citation type="submission" date="2018-02" db="EMBL/GenBank/DDBJ databases">
        <title>Solimicrobium silvestre gen. nov., sp. nov., isolated from alpine forest soil.</title>
        <authorList>
            <person name="Margesin R."/>
            <person name="Albuquerque L."/>
            <person name="Zhang D.-C."/>
            <person name="Froufe H.J.C."/>
            <person name="Severino R."/>
            <person name="Roxo I."/>
            <person name="Egas C."/>
            <person name="Da Costa M.S."/>
        </authorList>
    </citation>
    <scope>NUCLEOTIDE SEQUENCE [LARGE SCALE GENOMIC DNA]</scope>
    <source>
        <strain evidence="1 2">S20-91</strain>
    </source>
</reference>
<sequence length="168" mass="18592">MDDSAIFKWLINIFVRNSVSANNGSVSIGGDNNAPIIININSNSDSDGTITLIPELIPAKDKVDTAAVQSKRIQFALIFDGEIKDWNSDKINTVLELLQKLTGDMELSFVKIEEGSVRLIFNVLEKDVSTLPINYLRNKLVVSDEYLVGAISLSDLNEIPRLSMFSVF</sequence>
<protein>
    <submittedName>
        <fullName evidence="1">Uncharacterized protein</fullName>
    </submittedName>
</protein>
<dbReference type="AlphaFoldDB" id="A0A2S9H3H6"/>